<protein>
    <submittedName>
        <fullName evidence="3">Uncharacterized protein</fullName>
    </submittedName>
</protein>
<keyword evidence="2" id="KW-1133">Transmembrane helix</keyword>
<dbReference type="KEGG" id="pcu:PC_RS09700"/>
<dbReference type="AlphaFoldDB" id="A0A2P9HAG3"/>
<name>A0A2P9HAG3_PARUW</name>
<dbReference type="EMBL" id="BX908798">
    <property type="protein sequence ID" value="SPJ31998.1"/>
    <property type="molecule type" value="Genomic_DNA"/>
</dbReference>
<sequence length="479" mass="55610">MLFSSSLEAQQISVFFQTLVDRMQEELDHPSPENELDSSATLEDYCHNFFLKKEFSERLKEQNQLLHKLILQRKIYIFNLKKKNSLTNAACHKIDSGCHKIGEKLSTIIPQVQDLEVQQQEFKQTVAETRLLQDEIREIINQSQAAIEEIRVYTSIPTQEELDGGKKQNPILASLQTQCEILRSYIESMNTINEKKSADLKTFNQAFQELQVSYKKLDKELENFRQVTKRFQQDNRQLVKGVEELREDNEQLAQGLEELQEVGKQFEKGVEELREDNKQLAQGVEELREDNKQFAQGVEELREDNKQLAKAMEKLRVDGKQFAQGVKEFGENVNKLTQNNKQFQHKITNQFQERKKAREIMEEIKGKEREIEELLNLSPMQNAMTPTSSTCTELVSQQITKRKIILLGPINSLMARLPSHKNFSISFLNKICLIFAWIGIFQVANTILSFYRPKKNHLSDQKGAFFSAISSSKRKQTDE</sequence>
<evidence type="ECO:0000313" key="3">
    <source>
        <dbReference type="EMBL" id="SPJ31998.1"/>
    </source>
</evidence>
<evidence type="ECO:0000256" key="1">
    <source>
        <dbReference type="SAM" id="Coils"/>
    </source>
</evidence>
<keyword evidence="4" id="KW-1185">Reference proteome</keyword>
<dbReference type="Gene3D" id="1.10.287.950">
    <property type="entry name" value="Methyl-accepting chemotaxis protein"/>
    <property type="match status" value="1"/>
</dbReference>
<dbReference type="RefSeq" id="WP_044045295.1">
    <property type="nucleotide sequence ID" value="NC_005861.2"/>
</dbReference>
<gene>
    <name evidence="3" type="ORF">PC_RS09700</name>
</gene>
<accession>A0A2P9HAG3</accession>
<proteinExistence type="predicted"/>
<evidence type="ECO:0000256" key="2">
    <source>
        <dbReference type="SAM" id="Phobius"/>
    </source>
</evidence>
<keyword evidence="2" id="KW-0812">Transmembrane</keyword>
<keyword evidence="2" id="KW-0472">Membrane</keyword>
<feature type="coiled-coil region" evidence="1">
    <location>
        <begin position="200"/>
        <end position="377"/>
    </location>
</feature>
<feature type="transmembrane region" description="Helical" evidence="2">
    <location>
        <begin position="427"/>
        <end position="451"/>
    </location>
</feature>
<reference evidence="3 4" key="1">
    <citation type="journal article" date="2004" name="Science">
        <title>Illuminating the evolutionary history of chlamydiae.</title>
        <authorList>
            <person name="Horn M."/>
            <person name="Collingro A."/>
            <person name="Schmitz-Esser S."/>
            <person name="Beier C.L."/>
            <person name="Purkhold U."/>
            <person name="Fartmann B."/>
            <person name="Brandt P."/>
            <person name="Nyakatura G.J."/>
            <person name="Droege M."/>
            <person name="Frishman D."/>
            <person name="Rattei T."/>
            <person name="Mewes H."/>
            <person name="Wagner M."/>
        </authorList>
    </citation>
    <scope>NUCLEOTIDE SEQUENCE [LARGE SCALE GENOMIC DNA]</scope>
    <source>
        <strain evidence="3 4">UWE25</strain>
    </source>
</reference>
<evidence type="ECO:0000313" key="4">
    <source>
        <dbReference type="Proteomes" id="UP000000529"/>
    </source>
</evidence>
<keyword evidence="1" id="KW-0175">Coiled coil</keyword>
<organism evidence="3 4">
    <name type="scientific">Protochlamydia amoebophila (strain UWE25)</name>
    <dbReference type="NCBI Taxonomy" id="264201"/>
    <lineage>
        <taxon>Bacteria</taxon>
        <taxon>Pseudomonadati</taxon>
        <taxon>Chlamydiota</taxon>
        <taxon>Chlamydiia</taxon>
        <taxon>Parachlamydiales</taxon>
        <taxon>Parachlamydiaceae</taxon>
        <taxon>Candidatus Protochlamydia</taxon>
    </lineage>
</organism>
<dbReference type="Proteomes" id="UP000000529">
    <property type="component" value="Chromosome"/>
</dbReference>